<dbReference type="SUPFAM" id="SSF158837">
    <property type="entry name" value="AGR C 984p-like"/>
    <property type="match status" value="1"/>
</dbReference>
<dbReference type="InterPro" id="IPR023157">
    <property type="entry name" value="AGR-C-984p-like_sf"/>
</dbReference>
<comment type="caution">
    <text evidence="1">The sequence shown here is derived from an EMBL/GenBank/DDBJ whole genome shotgun (WGS) entry which is preliminary data.</text>
</comment>
<dbReference type="InterPro" id="IPR010626">
    <property type="entry name" value="DUF1217"/>
</dbReference>
<gene>
    <name evidence="1" type="ORF">LZA78_11205</name>
</gene>
<evidence type="ECO:0000313" key="1">
    <source>
        <dbReference type="EMBL" id="MCE5974051.1"/>
    </source>
</evidence>
<sequence length="272" mass="29729">MSYTPVIPMGGYAGWKFLNRTMEKQQAAFTASAQIQRNEDYFRDKIGSVTTAAELVADRRLLSVALGAFGLDDDINNRYFIRKVLDEGSLDGDALANKLADKRYLALTKAFGFGDFSTPRTVLSDFPDEIVAQYVERQFEIAVGEADSSMRLALSLRRDLPELATQGSSEKTKWFTIIGSNAMSTVFRTALGLPESVSSLDVDQKLEIYRSRTQQVFGSSDPGQFAQPDRIEELIKTYLLRAELGGGAAVSSQSIALQLLGASAGLGLSILL</sequence>
<name>A0ABS8Z047_9RHOB</name>
<evidence type="ECO:0000313" key="2">
    <source>
        <dbReference type="Proteomes" id="UP001521181"/>
    </source>
</evidence>
<dbReference type="EMBL" id="JAJUOS010000008">
    <property type="protein sequence ID" value="MCE5974051.1"/>
    <property type="molecule type" value="Genomic_DNA"/>
</dbReference>
<dbReference type="RefSeq" id="WP_233677025.1">
    <property type="nucleotide sequence ID" value="NZ_JAJUOS010000008.1"/>
</dbReference>
<protein>
    <submittedName>
        <fullName evidence="1">DUF1217 domain-containing protein</fullName>
    </submittedName>
</protein>
<reference evidence="1 2" key="1">
    <citation type="submission" date="2021-12" db="EMBL/GenBank/DDBJ databases">
        <title>Sinirhodobacter sp. WL0062 is a bacterium isolated from seawater.</title>
        <authorList>
            <person name="Wang L."/>
            <person name="He W."/>
            <person name="Zhang D.-F."/>
        </authorList>
    </citation>
    <scope>NUCLEOTIDE SEQUENCE [LARGE SCALE GENOMIC DNA]</scope>
    <source>
        <strain evidence="1 2">WL0062</strain>
    </source>
</reference>
<dbReference type="Proteomes" id="UP001521181">
    <property type="component" value="Unassembled WGS sequence"/>
</dbReference>
<accession>A0ABS8Z047</accession>
<keyword evidence="2" id="KW-1185">Reference proteome</keyword>
<dbReference type="Pfam" id="PF06748">
    <property type="entry name" value="DUF1217"/>
    <property type="match status" value="1"/>
</dbReference>
<proteinExistence type="predicted"/>
<dbReference type="Gene3D" id="1.10.3700.10">
    <property type="entry name" value="AGR C 984p-like"/>
    <property type="match status" value="1"/>
</dbReference>
<organism evidence="1 2">
    <name type="scientific">Rhodobacter flavimaris</name>
    <dbReference type="NCBI Taxonomy" id="2907145"/>
    <lineage>
        <taxon>Bacteria</taxon>
        <taxon>Pseudomonadati</taxon>
        <taxon>Pseudomonadota</taxon>
        <taxon>Alphaproteobacteria</taxon>
        <taxon>Rhodobacterales</taxon>
        <taxon>Rhodobacter group</taxon>
        <taxon>Rhodobacter</taxon>
    </lineage>
</organism>